<gene>
    <name evidence="1" type="ORF">SDC9_170276</name>
</gene>
<organism evidence="1">
    <name type="scientific">bioreactor metagenome</name>
    <dbReference type="NCBI Taxonomy" id="1076179"/>
    <lineage>
        <taxon>unclassified sequences</taxon>
        <taxon>metagenomes</taxon>
        <taxon>ecological metagenomes</taxon>
    </lineage>
</organism>
<reference evidence="1" key="1">
    <citation type="submission" date="2019-08" db="EMBL/GenBank/DDBJ databases">
        <authorList>
            <person name="Kucharzyk K."/>
            <person name="Murdoch R.W."/>
            <person name="Higgins S."/>
            <person name="Loffler F."/>
        </authorList>
    </citation>
    <scope>NUCLEOTIDE SEQUENCE</scope>
</reference>
<protein>
    <submittedName>
        <fullName evidence="1">Uncharacterized protein</fullName>
    </submittedName>
</protein>
<comment type="caution">
    <text evidence="1">The sequence shown here is derived from an EMBL/GenBank/DDBJ whole genome shotgun (WGS) entry which is preliminary data.</text>
</comment>
<proteinExistence type="predicted"/>
<name>A0A645G7L8_9ZZZZ</name>
<accession>A0A645G7L8</accession>
<dbReference type="AlphaFoldDB" id="A0A645G7L8"/>
<sequence length="99" mass="10988">MRGLDLEAVGVHALPHIENFGLAVGLKVEPLIEEYLDLCKPLSGDLLARRDDDDIVHIPRIERCSEIADAKLIELVEVDVGEVLGADVPEWYARIAFRA</sequence>
<evidence type="ECO:0000313" key="1">
    <source>
        <dbReference type="EMBL" id="MPN22891.1"/>
    </source>
</evidence>
<dbReference type="EMBL" id="VSSQ01071235">
    <property type="protein sequence ID" value="MPN22891.1"/>
    <property type="molecule type" value="Genomic_DNA"/>
</dbReference>